<name>A0ACB5TXI6_CANBO</name>
<keyword evidence="2" id="KW-1185">Reference proteome</keyword>
<protein>
    <submittedName>
        <fullName evidence="1">Unnamed protein product</fullName>
    </submittedName>
</protein>
<reference evidence="1" key="1">
    <citation type="submission" date="2023-04" db="EMBL/GenBank/DDBJ databases">
        <title>Candida boidinii NBRC 1967.</title>
        <authorList>
            <person name="Ichikawa N."/>
            <person name="Sato H."/>
            <person name="Tonouchi N."/>
        </authorList>
    </citation>
    <scope>NUCLEOTIDE SEQUENCE</scope>
    <source>
        <strain evidence="1">NBRC 1967</strain>
    </source>
</reference>
<dbReference type="Proteomes" id="UP001165101">
    <property type="component" value="Unassembled WGS sequence"/>
</dbReference>
<accession>A0ACB5TXI6</accession>
<evidence type="ECO:0000313" key="1">
    <source>
        <dbReference type="EMBL" id="GME96843.1"/>
    </source>
</evidence>
<sequence length="191" mass="20551">MIARIEQENEDYIANLPPSPVYSEEPTPGEIGMPEGHAVDPFTLNDNRPDEPPPDYTPVSPEIKNMIYVPQFSRTGNNSVNGPPTSPRLPSRNSNGHPALPARRRMAPPLSPGSYTHQPPPTPQRRPVPPLRPQNGSFGNSGYNSEGNSGYNGNSPGGFNGNAGGYNGNSPGGYNGGYNYGYNRGNSGRRY</sequence>
<evidence type="ECO:0000313" key="2">
    <source>
        <dbReference type="Proteomes" id="UP001165101"/>
    </source>
</evidence>
<comment type="caution">
    <text evidence="1">The sequence shown here is derived from an EMBL/GenBank/DDBJ whole genome shotgun (WGS) entry which is preliminary data.</text>
</comment>
<dbReference type="EMBL" id="BSXV01002837">
    <property type="protein sequence ID" value="GME96843.1"/>
    <property type="molecule type" value="Genomic_DNA"/>
</dbReference>
<organism evidence="1 2">
    <name type="scientific">Candida boidinii</name>
    <name type="common">Yeast</name>
    <dbReference type="NCBI Taxonomy" id="5477"/>
    <lineage>
        <taxon>Eukaryota</taxon>
        <taxon>Fungi</taxon>
        <taxon>Dikarya</taxon>
        <taxon>Ascomycota</taxon>
        <taxon>Saccharomycotina</taxon>
        <taxon>Pichiomycetes</taxon>
        <taxon>Pichiales</taxon>
        <taxon>Pichiaceae</taxon>
        <taxon>Ogataea</taxon>
        <taxon>Ogataea/Candida clade</taxon>
    </lineage>
</organism>
<gene>
    <name evidence="1" type="ORF">Cboi01_000441100</name>
</gene>
<proteinExistence type="predicted"/>